<accession>A0ACC4DE53</accession>
<dbReference type="EMBL" id="JBGNUJ010000010">
    <property type="protein sequence ID" value="KAL3954652.1"/>
    <property type="molecule type" value="Genomic_DNA"/>
</dbReference>
<protein>
    <submittedName>
        <fullName evidence="1">Uncharacterized protein</fullName>
    </submittedName>
</protein>
<reference evidence="1" key="1">
    <citation type="submission" date="2024-12" db="EMBL/GenBank/DDBJ databases">
        <title>Comparative genomics and development of molecular markers within Purpureocillium lilacinum and among Purpureocillium species.</title>
        <authorList>
            <person name="Yeh Z.-Y."/>
            <person name="Ni N.-T."/>
            <person name="Lo P.-H."/>
            <person name="Mushyakhwo K."/>
            <person name="Lin C.-F."/>
            <person name="Nai Y.-S."/>
        </authorList>
    </citation>
    <scope>NUCLEOTIDE SEQUENCE</scope>
    <source>
        <strain evidence="1">NCHU-NPUST-175</strain>
    </source>
</reference>
<dbReference type="Proteomes" id="UP001638806">
    <property type="component" value="Unassembled WGS sequence"/>
</dbReference>
<gene>
    <name evidence="1" type="ORF">ACCO45_010215</name>
</gene>
<evidence type="ECO:0000313" key="2">
    <source>
        <dbReference type="Proteomes" id="UP001638806"/>
    </source>
</evidence>
<evidence type="ECO:0000313" key="1">
    <source>
        <dbReference type="EMBL" id="KAL3954652.1"/>
    </source>
</evidence>
<organism evidence="1 2">
    <name type="scientific">Purpureocillium lilacinum</name>
    <name type="common">Paecilomyces lilacinus</name>
    <dbReference type="NCBI Taxonomy" id="33203"/>
    <lineage>
        <taxon>Eukaryota</taxon>
        <taxon>Fungi</taxon>
        <taxon>Dikarya</taxon>
        <taxon>Ascomycota</taxon>
        <taxon>Pezizomycotina</taxon>
        <taxon>Sordariomycetes</taxon>
        <taxon>Hypocreomycetidae</taxon>
        <taxon>Hypocreales</taxon>
        <taxon>Ophiocordycipitaceae</taxon>
        <taxon>Purpureocillium</taxon>
    </lineage>
</organism>
<keyword evidence="2" id="KW-1185">Reference proteome</keyword>
<comment type="caution">
    <text evidence="1">The sequence shown here is derived from an EMBL/GenBank/DDBJ whole genome shotgun (WGS) entry which is preliminary data.</text>
</comment>
<proteinExistence type="predicted"/>
<name>A0ACC4DE53_PURLI</name>
<sequence length="299" mass="32524">MLQGIFEPVAERKKSTLTRLMRDFPRRKFLLVGDSGEADLEVYTDLAMANPGRILAVFIRDVTTPERTGYFDSTFETARRKTSSMTLDDGRPSSNGSTVRQNSAPVTPIEGGGKTSTGPMMGTLIDFSDEPEQAKLDEAAALAQVKKANAVKALSATDLLSGKKAAPPPPAKPAALPRDSLVTRGPTRTWTLTPAAVIGGALRHVVVIIFAGSRRLRPLRGALGRDKHPAGGGSPTLGPVNKKLELWRRRLARAHEVLDAQGVSLYTWRRGQDVEAEAVGIVRQALEEMAREERRRRGR</sequence>